<organism evidence="1 2">
    <name type="scientific">Pontibacter lucknowensis</name>
    <dbReference type="NCBI Taxonomy" id="1077936"/>
    <lineage>
        <taxon>Bacteria</taxon>
        <taxon>Pseudomonadati</taxon>
        <taxon>Bacteroidota</taxon>
        <taxon>Cytophagia</taxon>
        <taxon>Cytophagales</taxon>
        <taxon>Hymenobacteraceae</taxon>
        <taxon>Pontibacter</taxon>
    </lineage>
</organism>
<evidence type="ECO:0000313" key="1">
    <source>
        <dbReference type="EMBL" id="SIQ53095.1"/>
    </source>
</evidence>
<evidence type="ECO:0000313" key="2">
    <source>
        <dbReference type="Proteomes" id="UP000185924"/>
    </source>
</evidence>
<dbReference type="Proteomes" id="UP000185924">
    <property type="component" value="Unassembled WGS sequence"/>
</dbReference>
<accession>A0A1N6TIC2</accession>
<keyword evidence="2" id="KW-1185">Reference proteome</keyword>
<dbReference type="EMBL" id="FTNM01000001">
    <property type="protein sequence ID" value="SIQ53095.1"/>
    <property type="molecule type" value="Genomic_DNA"/>
</dbReference>
<dbReference type="OrthoDB" id="9769734at2"/>
<reference evidence="2" key="1">
    <citation type="submission" date="2017-01" db="EMBL/GenBank/DDBJ databases">
        <authorList>
            <person name="Varghese N."/>
            <person name="Submissions S."/>
        </authorList>
    </citation>
    <scope>NUCLEOTIDE SEQUENCE [LARGE SCALE GENOMIC DNA]</scope>
    <source>
        <strain evidence="2">DM9</strain>
    </source>
</reference>
<proteinExistence type="predicted"/>
<sequence>MANAFVNHIAEEFLASPKRLILVRNPDGFLRMPEVQKALKAYSIRLCDKQGIDLRIDFELRYKATDQQADKTVYLISSLEAILEDIASEGEYRVFHLADYFPEYNFNFISGCSLSDLNLLFANKPLTNLSKQETENHLATLRATANSFDLGAFKQKAEVLLGTIPIDWYQVIELLSDALVQTVGTAQAEQVWLVVNQANTSFQEELSVSFKSSLNSSPIKRPQVVSRILPHLSFKHTKDKIALIVVDGMAYWQYQLLRDSLEDGLKLEEGVTYSWIPSITQLSRQAIFRGDAPTSSYEQKPKNEENLWHSFWKRKGISPTSIRYSHDTVEPIDLDKVTKYALVFKELDDKMHSSSDYVDLKSLTENWLAKEKISNAINTLLELGFILFLTTDHGNIQAQGWRSLKDREKLGTTKTGSRSARHLGYSDQWLAEDFIKLNADIAPSVAYDGKGIYFKDTLSFSNEESLVTHGGSHILEVLIPFVKITHG</sequence>
<dbReference type="RefSeq" id="WP_076420664.1">
    <property type="nucleotide sequence ID" value="NZ_FTNM01000001.1"/>
</dbReference>
<gene>
    <name evidence="1" type="ORF">SAMN05421545_0348</name>
</gene>
<dbReference type="Pfam" id="PF08665">
    <property type="entry name" value="PglZ"/>
    <property type="match status" value="1"/>
</dbReference>
<dbReference type="AlphaFoldDB" id="A0A1N6TIC2"/>
<protein>
    <submittedName>
        <fullName evidence="1">PglZ domain-containing protein</fullName>
    </submittedName>
</protein>
<dbReference type="STRING" id="1077936.SAMN05421545_0348"/>
<name>A0A1N6TIC2_9BACT</name>